<dbReference type="InterPro" id="IPR000014">
    <property type="entry name" value="PAS"/>
</dbReference>
<dbReference type="InterPro" id="IPR011006">
    <property type="entry name" value="CheY-like_superfamily"/>
</dbReference>
<dbReference type="Pfam" id="PF00072">
    <property type="entry name" value="Response_reg"/>
    <property type="match status" value="2"/>
</dbReference>
<protein>
    <recommendedName>
        <fullName evidence="2">histidine kinase</fullName>
        <ecNumber evidence="2">2.7.13.3</ecNumber>
    </recommendedName>
</protein>
<dbReference type="SMART" id="SM00387">
    <property type="entry name" value="HATPase_c"/>
    <property type="match status" value="1"/>
</dbReference>
<dbReference type="InterPro" id="IPR003594">
    <property type="entry name" value="HATPase_dom"/>
</dbReference>
<dbReference type="InterPro" id="IPR003661">
    <property type="entry name" value="HisK_dim/P_dom"/>
</dbReference>
<dbReference type="InterPro" id="IPR001789">
    <property type="entry name" value="Sig_transdc_resp-reg_receiver"/>
</dbReference>
<dbReference type="Gene3D" id="3.40.50.2300">
    <property type="match status" value="2"/>
</dbReference>
<dbReference type="Gene3D" id="3.30.565.10">
    <property type="entry name" value="Histidine kinase-like ATPase, C-terminal domain"/>
    <property type="match status" value="1"/>
</dbReference>
<dbReference type="InterPro" id="IPR001610">
    <property type="entry name" value="PAC"/>
</dbReference>
<dbReference type="InterPro" id="IPR035965">
    <property type="entry name" value="PAS-like_dom_sf"/>
</dbReference>
<comment type="catalytic activity">
    <reaction evidence="1">
        <text>ATP + protein L-histidine = ADP + protein N-phospho-L-histidine.</text>
        <dbReference type="EC" id="2.7.13.3"/>
    </reaction>
</comment>
<feature type="domain" description="Histidine kinase" evidence="6">
    <location>
        <begin position="325"/>
        <end position="545"/>
    </location>
</feature>
<reference evidence="9 10" key="1">
    <citation type="submission" date="2022-05" db="EMBL/GenBank/DDBJ databases">
        <title>S8-45 Sphingomonas ultraviolaceadurans.</title>
        <authorList>
            <person name="Liu Y."/>
        </authorList>
    </citation>
    <scope>NUCLEOTIDE SEQUENCE [LARGE SCALE GENOMIC DNA]</scope>
    <source>
        <strain evidence="9 10">S8-45</strain>
    </source>
</reference>
<dbReference type="PROSITE" id="PS50109">
    <property type="entry name" value="HIS_KIN"/>
    <property type="match status" value="1"/>
</dbReference>
<dbReference type="PRINTS" id="PR00344">
    <property type="entry name" value="BCTRLSENSOR"/>
</dbReference>
<feature type="domain" description="Response regulatory" evidence="7">
    <location>
        <begin position="27"/>
        <end position="143"/>
    </location>
</feature>
<dbReference type="Gene3D" id="3.30.450.20">
    <property type="entry name" value="PAS domain"/>
    <property type="match status" value="1"/>
</dbReference>
<dbReference type="NCBIfam" id="TIGR00229">
    <property type="entry name" value="sensory_box"/>
    <property type="match status" value="1"/>
</dbReference>
<accession>A0ABY5MSJ2</accession>
<keyword evidence="5" id="KW-0175">Coiled coil</keyword>
<dbReference type="Pfam" id="PF02518">
    <property type="entry name" value="HATPase_c"/>
    <property type="match status" value="1"/>
</dbReference>
<keyword evidence="3 4" id="KW-0597">Phosphoprotein</keyword>
<dbReference type="CDD" id="cd00130">
    <property type="entry name" value="PAS"/>
    <property type="match status" value="1"/>
</dbReference>
<organism evidence="9 10">
    <name type="scientific">Sphingomonas glaciei</name>
    <dbReference type="NCBI Taxonomy" id="2938948"/>
    <lineage>
        <taxon>Bacteria</taxon>
        <taxon>Pseudomonadati</taxon>
        <taxon>Pseudomonadota</taxon>
        <taxon>Alphaproteobacteria</taxon>
        <taxon>Sphingomonadales</taxon>
        <taxon>Sphingomonadaceae</taxon>
        <taxon>Sphingomonas</taxon>
    </lineage>
</organism>
<dbReference type="Gene3D" id="1.10.287.130">
    <property type="match status" value="1"/>
</dbReference>
<dbReference type="SUPFAM" id="SSF55874">
    <property type="entry name" value="ATPase domain of HSP90 chaperone/DNA topoisomerase II/histidine kinase"/>
    <property type="match status" value="1"/>
</dbReference>
<feature type="modified residue" description="4-aspartylphosphate" evidence="4">
    <location>
        <position position="617"/>
    </location>
</feature>
<evidence type="ECO:0000259" key="7">
    <source>
        <dbReference type="PROSITE" id="PS50110"/>
    </source>
</evidence>
<dbReference type="InterPro" id="IPR000700">
    <property type="entry name" value="PAS-assoc_C"/>
</dbReference>
<dbReference type="InterPro" id="IPR004358">
    <property type="entry name" value="Sig_transdc_His_kin-like_C"/>
</dbReference>
<proteinExistence type="predicted"/>
<evidence type="ECO:0000256" key="3">
    <source>
        <dbReference type="ARBA" id="ARBA00022553"/>
    </source>
</evidence>
<dbReference type="PANTHER" id="PTHR43065">
    <property type="entry name" value="SENSOR HISTIDINE KINASE"/>
    <property type="match status" value="1"/>
</dbReference>
<dbReference type="InterPro" id="IPR036890">
    <property type="entry name" value="HATPase_C_sf"/>
</dbReference>
<dbReference type="SUPFAM" id="SSF47384">
    <property type="entry name" value="Homodimeric domain of signal transducing histidine kinase"/>
    <property type="match status" value="1"/>
</dbReference>
<evidence type="ECO:0000256" key="5">
    <source>
        <dbReference type="SAM" id="Coils"/>
    </source>
</evidence>
<dbReference type="PROSITE" id="PS50110">
    <property type="entry name" value="RESPONSE_REGULATORY"/>
    <property type="match status" value="2"/>
</dbReference>
<dbReference type="PANTHER" id="PTHR43065:SF42">
    <property type="entry name" value="TWO-COMPONENT SENSOR PPRA"/>
    <property type="match status" value="1"/>
</dbReference>
<keyword evidence="10" id="KW-1185">Reference proteome</keyword>
<dbReference type="SUPFAM" id="SSF55785">
    <property type="entry name" value="PYP-like sensor domain (PAS domain)"/>
    <property type="match status" value="1"/>
</dbReference>
<evidence type="ECO:0000259" key="6">
    <source>
        <dbReference type="PROSITE" id="PS50109"/>
    </source>
</evidence>
<feature type="modified residue" description="4-aspartylphosphate" evidence="4">
    <location>
        <position position="75"/>
    </location>
</feature>
<dbReference type="InterPro" id="IPR013655">
    <property type="entry name" value="PAS_fold_3"/>
</dbReference>
<evidence type="ECO:0000259" key="8">
    <source>
        <dbReference type="PROSITE" id="PS50113"/>
    </source>
</evidence>
<dbReference type="SMART" id="SM00448">
    <property type="entry name" value="REC"/>
    <property type="match status" value="2"/>
</dbReference>
<dbReference type="CDD" id="cd00082">
    <property type="entry name" value="HisKA"/>
    <property type="match status" value="1"/>
</dbReference>
<evidence type="ECO:0000256" key="2">
    <source>
        <dbReference type="ARBA" id="ARBA00012438"/>
    </source>
</evidence>
<evidence type="ECO:0000313" key="9">
    <source>
        <dbReference type="EMBL" id="UUR06746.1"/>
    </source>
</evidence>
<gene>
    <name evidence="9" type="ORF">M1K48_07190</name>
</gene>
<feature type="domain" description="Response regulatory" evidence="7">
    <location>
        <begin position="566"/>
        <end position="680"/>
    </location>
</feature>
<dbReference type="SMART" id="SM00388">
    <property type="entry name" value="HisKA"/>
    <property type="match status" value="1"/>
</dbReference>
<dbReference type="InterPro" id="IPR036097">
    <property type="entry name" value="HisK_dim/P_sf"/>
</dbReference>
<dbReference type="Proteomes" id="UP000831921">
    <property type="component" value="Chromosome"/>
</dbReference>
<dbReference type="RefSeq" id="WP_249453903.1">
    <property type="nucleotide sequence ID" value="NZ_CP097253.1"/>
</dbReference>
<evidence type="ECO:0000256" key="1">
    <source>
        <dbReference type="ARBA" id="ARBA00000085"/>
    </source>
</evidence>
<dbReference type="PROSITE" id="PS50113">
    <property type="entry name" value="PAC"/>
    <property type="match status" value="1"/>
</dbReference>
<name>A0ABY5MSJ2_9SPHN</name>
<sequence length="701" mass="76961">MVEAAGVQKAQIEFPAAIPEGEADRPRVLVVDDDERNLLAIQTVLEDVGDIVIARSGEEALRHLLKGDFAVILLDVYMPGLDGYETAGIIRSREQTKRIPIVFLSAVNKEAEHLIRGYAMGAVDYVFKPVDPMILRSKVAVFVDLFAKSREIERKAKHEQALLDANLQANNELLRAEQELRRAEQRQAAIIGSLPILLYLEPLVCDPRCPTFVSGNFEAMTGYTLPDVFETPTLWSEQLHHEDRDRVLRAIGERTASGRLSVEYRWRCKDGSFKHFHDQAVLLRDADGNPLEYAGTLTDVTERRALESQLVHAQKMDAIGKLTGGIAHDFNNLLAAVLGGLGLLERRAQLDDEHRKILDMTRRAADQGSELVRRLLAFARKQQLQPVAVNFADLHKGVDDLLSHTLGGLVELDWHLPGNRWSALVDQSQLELALMNLIINARDAMPDGGTITISTDRRTVSGKSGDHLPAGNYVIVRVSDHGTGIPPELIDKVLEPFFTTKPVGKGTGLGLSMVYGFARQSCGTFRLFNNQNAGMTAEIWLPEAAEQDIGARADVENLPISVPSLNILVVDDHPEVRMTTVGLLEDLNHRILEASSGAEALQLAKQAKPPIDLLISDYAMPHLSGTEVVKLMRNDRPGLPALLITGYADSDEIGDRPQDVMILSKPFSLDALSSAIAKVLDLSDDGPGHEQKGSAQTSVAS</sequence>
<dbReference type="EC" id="2.7.13.3" evidence="2"/>
<dbReference type="Pfam" id="PF00512">
    <property type="entry name" value="HisKA"/>
    <property type="match status" value="1"/>
</dbReference>
<dbReference type="Pfam" id="PF08447">
    <property type="entry name" value="PAS_3"/>
    <property type="match status" value="1"/>
</dbReference>
<dbReference type="SMART" id="SM00086">
    <property type="entry name" value="PAC"/>
    <property type="match status" value="1"/>
</dbReference>
<feature type="coiled-coil region" evidence="5">
    <location>
        <begin position="159"/>
        <end position="186"/>
    </location>
</feature>
<dbReference type="EMBL" id="CP097253">
    <property type="protein sequence ID" value="UUR06746.1"/>
    <property type="molecule type" value="Genomic_DNA"/>
</dbReference>
<dbReference type="SUPFAM" id="SSF52172">
    <property type="entry name" value="CheY-like"/>
    <property type="match status" value="2"/>
</dbReference>
<feature type="domain" description="PAC" evidence="8">
    <location>
        <begin position="260"/>
        <end position="312"/>
    </location>
</feature>
<evidence type="ECO:0000256" key="4">
    <source>
        <dbReference type="PROSITE-ProRule" id="PRU00169"/>
    </source>
</evidence>
<evidence type="ECO:0000313" key="10">
    <source>
        <dbReference type="Proteomes" id="UP000831921"/>
    </source>
</evidence>
<dbReference type="InterPro" id="IPR005467">
    <property type="entry name" value="His_kinase_dom"/>
</dbReference>